<feature type="signal peptide" evidence="2">
    <location>
        <begin position="1"/>
        <end position="28"/>
    </location>
</feature>
<name>A0A6N9HCP5_9BURK</name>
<dbReference type="InterPro" id="IPR029052">
    <property type="entry name" value="Metallo-depent_PP-like"/>
</dbReference>
<evidence type="ECO:0000256" key="2">
    <source>
        <dbReference type="SAM" id="SignalP"/>
    </source>
</evidence>
<dbReference type="GO" id="GO:0046872">
    <property type="term" value="F:metal ion binding"/>
    <property type="evidence" value="ECO:0007669"/>
    <property type="project" value="InterPro"/>
</dbReference>
<keyword evidence="1 2" id="KW-0732">Signal</keyword>
<evidence type="ECO:0000259" key="3">
    <source>
        <dbReference type="Pfam" id="PF00149"/>
    </source>
</evidence>
<dbReference type="CDD" id="cd00063">
    <property type="entry name" value="FN3"/>
    <property type="match status" value="1"/>
</dbReference>
<dbReference type="SUPFAM" id="SSF56300">
    <property type="entry name" value="Metallo-dependent phosphatases"/>
    <property type="match status" value="1"/>
</dbReference>
<evidence type="ECO:0000313" key="4">
    <source>
        <dbReference type="EMBL" id="MYN00625.1"/>
    </source>
</evidence>
<comment type="caution">
    <text evidence="4">The sequence shown here is derived from an EMBL/GenBank/DDBJ whole genome shotgun (WGS) entry which is preliminary data.</text>
</comment>
<dbReference type="AlphaFoldDB" id="A0A6N9HCP5"/>
<accession>A0A6N9HCP5</accession>
<protein>
    <recommendedName>
        <fullName evidence="3">Calcineurin-like phosphoesterase domain-containing protein</fullName>
    </recommendedName>
</protein>
<sequence length="391" mass="43133">MKAPRPRTTLASLCLGLAVLAVQGPARAQSEPYKVFDTRPVFTEGPFLSALSDTSVSVVWMTDAPSHAKVVLRDGDTVREFEPQVDGLVPVGQRHVVTLEGLTPGKRYSYEAVATRVVRLKPYWPDKGLSSSSAPAVFTTFSPQQKRVSFSVVTDTHEDTARITRLMKMVDWAGSDALLHLGDAFHWIDSEEQLWAKWLRPTVAALGPGKPLLFARGNHELRGAYARQLAGYVPTPEGSYYYARSMGPVHLLVLDTGEDKADDTNVYARLNRTVPYREAELAWLRAHAASSTHLASAPFRVVAMHQGDWGWLPDNGVAWTALANQARVDLVIAGHDHAFSYHPPDQTHAYHRLILGQDQLARIDATARELTVRILSDQGALVHALIIPARD</sequence>
<dbReference type="InterPro" id="IPR008963">
    <property type="entry name" value="Purple_acid_Pase-like_N"/>
</dbReference>
<dbReference type="Pfam" id="PF00149">
    <property type="entry name" value="Metallophos"/>
    <property type="match status" value="1"/>
</dbReference>
<dbReference type="PANTHER" id="PTHR22953:SF153">
    <property type="entry name" value="PURPLE ACID PHOSPHATASE"/>
    <property type="match status" value="1"/>
</dbReference>
<keyword evidence="5" id="KW-1185">Reference proteome</keyword>
<dbReference type="InterPro" id="IPR004843">
    <property type="entry name" value="Calcineurin-like_PHP"/>
</dbReference>
<dbReference type="EMBL" id="WWCJ01000001">
    <property type="protein sequence ID" value="MYN00625.1"/>
    <property type="molecule type" value="Genomic_DNA"/>
</dbReference>
<organism evidence="4 5">
    <name type="scientific">Pseudoduganella guangdongensis</name>
    <dbReference type="NCBI Taxonomy" id="2692179"/>
    <lineage>
        <taxon>Bacteria</taxon>
        <taxon>Pseudomonadati</taxon>
        <taxon>Pseudomonadota</taxon>
        <taxon>Betaproteobacteria</taxon>
        <taxon>Burkholderiales</taxon>
        <taxon>Oxalobacteraceae</taxon>
        <taxon>Telluria group</taxon>
        <taxon>Pseudoduganella</taxon>
    </lineage>
</organism>
<dbReference type="Gene3D" id="3.60.21.10">
    <property type="match status" value="1"/>
</dbReference>
<evidence type="ECO:0000256" key="1">
    <source>
        <dbReference type="ARBA" id="ARBA00022729"/>
    </source>
</evidence>
<reference evidence="4 5" key="1">
    <citation type="submission" date="2019-12" db="EMBL/GenBank/DDBJ databases">
        <title>Novel species isolated from a subtropical stream in China.</title>
        <authorList>
            <person name="Lu H."/>
        </authorList>
    </citation>
    <scope>NUCLEOTIDE SEQUENCE [LARGE SCALE GENOMIC DNA]</scope>
    <source>
        <strain evidence="4 5">DS3</strain>
    </source>
</reference>
<dbReference type="InterPro" id="IPR039331">
    <property type="entry name" value="PAPs-like"/>
</dbReference>
<dbReference type="RefSeq" id="WP_161023645.1">
    <property type="nucleotide sequence ID" value="NZ_WWCJ01000001.1"/>
</dbReference>
<dbReference type="PANTHER" id="PTHR22953">
    <property type="entry name" value="ACID PHOSPHATASE RELATED"/>
    <property type="match status" value="1"/>
</dbReference>
<dbReference type="InterPro" id="IPR003961">
    <property type="entry name" value="FN3_dom"/>
</dbReference>
<proteinExistence type="predicted"/>
<feature type="domain" description="Calcineurin-like phosphoesterase" evidence="3">
    <location>
        <begin position="152"/>
        <end position="338"/>
    </location>
</feature>
<gene>
    <name evidence="4" type="ORF">GTP41_00775</name>
</gene>
<dbReference type="Proteomes" id="UP000448575">
    <property type="component" value="Unassembled WGS sequence"/>
</dbReference>
<dbReference type="GO" id="GO:0003993">
    <property type="term" value="F:acid phosphatase activity"/>
    <property type="evidence" value="ECO:0007669"/>
    <property type="project" value="InterPro"/>
</dbReference>
<evidence type="ECO:0000313" key="5">
    <source>
        <dbReference type="Proteomes" id="UP000448575"/>
    </source>
</evidence>
<dbReference type="SUPFAM" id="SSF49363">
    <property type="entry name" value="Purple acid phosphatase, N-terminal domain"/>
    <property type="match status" value="1"/>
</dbReference>
<feature type="chain" id="PRO_5026892639" description="Calcineurin-like phosphoesterase domain-containing protein" evidence="2">
    <location>
        <begin position="29"/>
        <end position="391"/>
    </location>
</feature>